<dbReference type="GO" id="GO:0051920">
    <property type="term" value="F:peroxiredoxin activity"/>
    <property type="evidence" value="ECO:0007669"/>
    <property type="project" value="InterPro"/>
</dbReference>
<reference evidence="2 3" key="1">
    <citation type="submission" date="2018-12" db="EMBL/GenBank/DDBJ databases">
        <title>Cadmium resistance mechanism in endophytic bacteria Burkholderia cenocepacia YG-3.</title>
        <authorList>
            <person name="Zhang X."/>
            <person name="Wang X."/>
            <person name="Zhu Y."/>
        </authorList>
    </citation>
    <scope>NUCLEOTIDE SEQUENCE [LARGE SCALE GENOMIC DNA]</scope>
    <source>
        <strain evidence="2 3">YG-3</strain>
    </source>
</reference>
<feature type="domain" description="Carboxymuconolactone decarboxylase-like" evidence="1">
    <location>
        <begin position="39"/>
        <end position="115"/>
    </location>
</feature>
<evidence type="ECO:0000259" key="1">
    <source>
        <dbReference type="Pfam" id="PF02627"/>
    </source>
</evidence>
<evidence type="ECO:0000313" key="2">
    <source>
        <dbReference type="EMBL" id="AZQ53429.1"/>
    </source>
</evidence>
<dbReference type="InterPro" id="IPR029032">
    <property type="entry name" value="AhpD-like"/>
</dbReference>
<accession>A0A3Q9FAT5</accession>
<dbReference type="InterPro" id="IPR003779">
    <property type="entry name" value="CMD-like"/>
</dbReference>
<evidence type="ECO:0000313" key="3">
    <source>
        <dbReference type="Proteomes" id="UP000277191"/>
    </source>
</evidence>
<dbReference type="EMBL" id="CP034546">
    <property type="protein sequence ID" value="AZQ53429.1"/>
    <property type="molecule type" value="Genomic_DNA"/>
</dbReference>
<dbReference type="PANTHER" id="PTHR33570">
    <property type="entry name" value="4-CARBOXYMUCONOLACTONE DECARBOXYLASE FAMILY PROTEIN"/>
    <property type="match status" value="1"/>
</dbReference>
<dbReference type="Pfam" id="PF02627">
    <property type="entry name" value="CMD"/>
    <property type="match status" value="1"/>
</dbReference>
<organism evidence="2 3">
    <name type="scientific">Burkholderia cenocepacia</name>
    <dbReference type="NCBI Taxonomy" id="95486"/>
    <lineage>
        <taxon>Bacteria</taxon>
        <taxon>Pseudomonadati</taxon>
        <taxon>Pseudomonadota</taxon>
        <taxon>Betaproteobacteria</taxon>
        <taxon>Burkholderiales</taxon>
        <taxon>Burkholderiaceae</taxon>
        <taxon>Burkholderia</taxon>
        <taxon>Burkholderia cepacia complex</taxon>
    </lineage>
</organism>
<name>A0A3Q9FAT5_9BURK</name>
<dbReference type="InterPro" id="IPR052512">
    <property type="entry name" value="4CMD/NDH-1_regulator"/>
</dbReference>
<dbReference type="SUPFAM" id="SSF69118">
    <property type="entry name" value="AhpD-like"/>
    <property type="match status" value="1"/>
</dbReference>
<dbReference type="RefSeq" id="WP_126365401.1">
    <property type="nucleotide sequence ID" value="NZ_CP034546.1"/>
</dbReference>
<dbReference type="AlphaFoldDB" id="A0A3Q9FAT5"/>
<proteinExistence type="predicted"/>
<dbReference type="Proteomes" id="UP000277191">
    <property type="component" value="Chromosome 2"/>
</dbReference>
<protein>
    <submittedName>
        <fullName evidence="2">Carboxymuconolactone decarboxylase family protein</fullName>
    </submittedName>
</protein>
<gene>
    <name evidence="2" type="ORF">D5R55_20955</name>
</gene>
<dbReference type="Gene3D" id="1.20.1290.10">
    <property type="entry name" value="AhpD-like"/>
    <property type="match status" value="1"/>
</dbReference>
<sequence>MNPIEQNADLLHLFNPDGVRLANETVRPVFPDLVDKLASDIYGYAYRRPGIDLKTRHLVTLGVISAMGGCENQLRFQLGAALHLGISVEQIREVFIQVQAFAGNARAFNAAAIFKSVADEFQNNE</sequence>
<dbReference type="PANTHER" id="PTHR33570:SF2">
    <property type="entry name" value="CARBOXYMUCONOLACTONE DECARBOXYLASE-LIKE DOMAIN-CONTAINING PROTEIN"/>
    <property type="match status" value="1"/>
</dbReference>